<evidence type="ECO:0000256" key="3">
    <source>
        <dbReference type="ARBA" id="ARBA00023002"/>
    </source>
</evidence>
<name>A0A1G7NZ25_9PROT</name>
<keyword evidence="2" id="KW-0521">NADP</keyword>
<dbReference type="AlphaFoldDB" id="A0A1G7NZ25"/>
<dbReference type="Pfam" id="PF01872">
    <property type="entry name" value="RibD_C"/>
    <property type="match status" value="1"/>
</dbReference>
<evidence type="ECO:0000256" key="1">
    <source>
        <dbReference type="ARBA" id="ARBA00005104"/>
    </source>
</evidence>
<dbReference type="Gene3D" id="3.40.430.10">
    <property type="entry name" value="Dihydrofolate Reductase, subunit A"/>
    <property type="match status" value="1"/>
</dbReference>
<feature type="domain" description="Bacterial bifunctional deaminase-reductase C-terminal" evidence="4">
    <location>
        <begin position="93"/>
        <end position="265"/>
    </location>
</feature>
<dbReference type="STRING" id="1082479.SAMN05216241_102370"/>
<comment type="pathway">
    <text evidence="1">Cofactor biosynthesis; riboflavin biosynthesis.</text>
</comment>
<reference evidence="5 6" key="1">
    <citation type="submission" date="2016-10" db="EMBL/GenBank/DDBJ databases">
        <authorList>
            <person name="de Groot N.N."/>
        </authorList>
    </citation>
    <scope>NUCLEOTIDE SEQUENCE [LARGE SCALE GENOMIC DNA]</scope>
    <source>
        <strain evidence="5 6">DSM 25584</strain>
    </source>
</reference>
<evidence type="ECO:0000259" key="4">
    <source>
        <dbReference type="Pfam" id="PF01872"/>
    </source>
</evidence>
<dbReference type="SUPFAM" id="SSF53597">
    <property type="entry name" value="Dihydrofolate reductase-like"/>
    <property type="match status" value="1"/>
</dbReference>
<gene>
    <name evidence="5" type="ORF">SAMN05216241_102370</name>
</gene>
<dbReference type="InterPro" id="IPR024072">
    <property type="entry name" value="DHFR-like_dom_sf"/>
</dbReference>
<dbReference type="Proteomes" id="UP000199415">
    <property type="component" value="Unassembled WGS sequence"/>
</dbReference>
<keyword evidence="3" id="KW-0560">Oxidoreductase</keyword>
<sequence>MSEAGASRIDPETAWRLLRGLREHGWDGGPCGLALGPDGAAAVTGPDSGDVRVDGQFWHAAVDIHPDAAQLFDLHLPLLCRAAVHGAVTVGQLGQSLDGRIATEGGSAQVVNGAANLDHLHRLRALADAVVVGAGTVCADDPQLTTRRVAGPNAVRVVLDPKGRVPAHHGLFRDGAAPTLVLSGRDAGPAGAETKTLPVGAEGFAPQAVLAALHARGLRRVLVEGGGVTVSRFLAAGALDRLHVGVAPFFLGSGHPAISLPRIDDLNEALRPGAVRVHAMPPDTLFDCDLVREVG</sequence>
<keyword evidence="6" id="KW-1185">Reference proteome</keyword>
<dbReference type="InterPro" id="IPR050765">
    <property type="entry name" value="Riboflavin_Biosynth_HTPR"/>
</dbReference>
<dbReference type="OrthoDB" id="9800865at2"/>
<protein>
    <submittedName>
        <fullName evidence="5">Riboflavin-specific deaminase C-terminal domain-containing protein</fullName>
    </submittedName>
</protein>
<dbReference type="PANTHER" id="PTHR38011:SF7">
    <property type="entry name" value="2,5-DIAMINO-6-RIBOSYLAMINO-4(3H)-PYRIMIDINONE 5'-PHOSPHATE REDUCTASE"/>
    <property type="match status" value="1"/>
</dbReference>
<dbReference type="PANTHER" id="PTHR38011">
    <property type="entry name" value="DIHYDROFOLATE REDUCTASE FAMILY PROTEIN (AFU_ORTHOLOGUE AFUA_8G06820)"/>
    <property type="match status" value="1"/>
</dbReference>
<organism evidence="5 6">
    <name type="scientific">Limimonas halophila</name>
    <dbReference type="NCBI Taxonomy" id="1082479"/>
    <lineage>
        <taxon>Bacteria</taxon>
        <taxon>Pseudomonadati</taxon>
        <taxon>Pseudomonadota</taxon>
        <taxon>Alphaproteobacteria</taxon>
        <taxon>Rhodospirillales</taxon>
        <taxon>Rhodovibrionaceae</taxon>
        <taxon>Limimonas</taxon>
    </lineage>
</organism>
<accession>A0A1G7NZ25</accession>
<dbReference type="InterPro" id="IPR002734">
    <property type="entry name" value="RibDG_C"/>
</dbReference>
<evidence type="ECO:0000313" key="5">
    <source>
        <dbReference type="EMBL" id="SDF79234.1"/>
    </source>
</evidence>
<evidence type="ECO:0000256" key="2">
    <source>
        <dbReference type="ARBA" id="ARBA00022857"/>
    </source>
</evidence>
<proteinExistence type="predicted"/>
<evidence type="ECO:0000313" key="6">
    <source>
        <dbReference type="Proteomes" id="UP000199415"/>
    </source>
</evidence>
<dbReference type="EMBL" id="FNCE01000002">
    <property type="protein sequence ID" value="SDF79234.1"/>
    <property type="molecule type" value="Genomic_DNA"/>
</dbReference>
<dbReference type="GO" id="GO:0009231">
    <property type="term" value="P:riboflavin biosynthetic process"/>
    <property type="evidence" value="ECO:0007669"/>
    <property type="project" value="InterPro"/>
</dbReference>
<dbReference type="GO" id="GO:0008703">
    <property type="term" value="F:5-amino-6-(5-phosphoribosylamino)uracil reductase activity"/>
    <property type="evidence" value="ECO:0007669"/>
    <property type="project" value="InterPro"/>
</dbReference>
<dbReference type="RefSeq" id="WP_090018985.1">
    <property type="nucleotide sequence ID" value="NZ_FNCE01000002.1"/>
</dbReference>